<keyword evidence="2" id="KW-1185">Reference proteome</keyword>
<dbReference type="Proteomes" id="UP000291022">
    <property type="component" value="Unassembled WGS sequence"/>
</dbReference>
<dbReference type="GeneTree" id="ENSGT00950000184848"/>
<reference evidence="2" key="1">
    <citation type="submission" date="2016-06" db="EMBL/GenBank/DDBJ databases">
        <title>De novo assembly and RNA-Seq shows season-dependent expression and editing in black bear kidneys.</title>
        <authorList>
            <person name="Korstanje R."/>
            <person name="Srivastava A."/>
            <person name="Sarsani V.K."/>
            <person name="Sheehan S.M."/>
            <person name="Seger R.L."/>
            <person name="Barter M.E."/>
            <person name="Lindqvist C."/>
            <person name="Brody L.C."/>
            <person name="Mullikin J.C."/>
        </authorList>
    </citation>
    <scope>NUCLEOTIDE SEQUENCE [LARGE SCALE GENOMIC DNA]</scope>
</reference>
<evidence type="ECO:0000313" key="2">
    <source>
        <dbReference type="Proteomes" id="UP000291022"/>
    </source>
</evidence>
<organism evidence="1 2">
    <name type="scientific">Ursus americanus</name>
    <name type="common">American black bear</name>
    <name type="synonym">Euarctos americanus</name>
    <dbReference type="NCBI Taxonomy" id="9643"/>
    <lineage>
        <taxon>Eukaryota</taxon>
        <taxon>Metazoa</taxon>
        <taxon>Chordata</taxon>
        <taxon>Craniata</taxon>
        <taxon>Vertebrata</taxon>
        <taxon>Euteleostomi</taxon>
        <taxon>Mammalia</taxon>
        <taxon>Eutheria</taxon>
        <taxon>Laurasiatheria</taxon>
        <taxon>Carnivora</taxon>
        <taxon>Caniformia</taxon>
        <taxon>Ursidae</taxon>
        <taxon>Ursus</taxon>
    </lineage>
</organism>
<sequence>MKKFRANKLDNLEEKNKFLEMYNLPKLNHEEIENLNRPITIKEIESVIKKTPQRGNRKPRNKPVIIWSINLGQRQKEYAMGKRQSFQQMVLGKLDSYMQKNETEPPYTINKNKFKMD</sequence>
<proteinExistence type="predicted"/>
<reference evidence="1" key="2">
    <citation type="submission" date="2025-08" db="UniProtKB">
        <authorList>
            <consortium name="Ensembl"/>
        </authorList>
    </citation>
    <scope>IDENTIFICATION</scope>
</reference>
<protein>
    <submittedName>
        <fullName evidence="1">Uncharacterized protein</fullName>
    </submittedName>
</protein>
<dbReference type="AlphaFoldDB" id="A0A452SIR1"/>
<dbReference type="Ensembl" id="ENSUAMT00000036069.1">
    <property type="protein sequence ID" value="ENSUAMP00000032363.1"/>
    <property type="gene ID" value="ENSUAMG00000024720.1"/>
</dbReference>
<accession>A0A452SIR1</accession>
<reference evidence="1" key="3">
    <citation type="submission" date="2025-09" db="UniProtKB">
        <authorList>
            <consortium name="Ensembl"/>
        </authorList>
    </citation>
    <scope>IDENTIFICATION</scope>
</reference>
<name>A0A452SIR1_URSAM</name>
<evidence type="ECO:0000313" key="1">
    <source>
        <dbReference type="Ensembl" id="ENSUAMP00000032363.1"/>
    </source>
</evidence>